<accession>B7VSE2</accession>
<protein>
    <submittedName>
        <fullName evidence="1">Uncharacterized protein</fullName>
    </submittedName>
</protein>
<dbReference type="KEGG" id="vsp:VS_II1162"/>
<organism evidence="1 2">
    <name type="scientific">Vibrio atlanticus (strain LGP32)</name>
    <name type="common">Vibrio splendidus (strain Mel32)</name>
    <dbReference type="NCBI Taxonomy" id="575788"/>
    <lineage>
        <taxon>Bacteria</taxon>
        <taxon>Pseudomonadati</taxon>
        <taxon>Pseudomonadota</taxon>
        <taxon>Gammaproteobacteria</taxon>
        <taxon>Vibrionales</taxon>
        <taxon>Vibrionaceae</taxon>
        <taxon>Vibrio</taxon>
    </lineage>
</organism>
<dbReference type="EMBL" id="FM954973">
    <property type="protein sequence ID" value="CAV27103.1"/>
    <property type="molecule type" value="Genomic_DNA"/>
</dbReference>
<dbReference type="eggNOG" id="ENOG5031NTX">
    <property type="taxonomic scope" value="Bacteria"/>
</dbReference>
<sequence length="64" mass="7362">MIFGRGAMAAIPDHPSDLEYELCYFDDGSITTITILVHNRKEAMTWYLSEGKHINDLYSIRPDE</sequence>
<evidence type="ECO:0000313" key="2">
    <source>
        <dbReference type="Proteomes" id="UP000009100"/>
    </source>
</evidence>
<dbReference type="Proteomes" id="UP000009100">
    <property type="component" value="Chromosome 2"/>
</dbReference>
<name>B7VSE2_VIBA3</name>
<reference evidence="1 2" key="1">
    <citation type="submission" date="2009-02" db="EMBL/GenBank/DDBJ databases">
        <title>Vibrio splendidus str. LGP32 complete genome.</title>
        <authorList>
            <person name="Mazel D."/>
            <person name="Le Roux F."/>
        </authorList>
    </citation>
    <scope>NUCLEOTIDE SEQUENCE [LARGE SCALE GENOMIC DNA]</scope>
    <source>
        <strain evidence="1 2">LGP32</strain>
    </source>
</reference>
<dbReference type="HOGENOM" id="CLU_2995483_0_0_6"/>
<gene>
    <name evidence="1" type="ordered locus">VS_II1162</name>
</gene>
<evidence type="ECO:0000313" key="1">
    <source>
        <dbReference type="EMBL" id="CAV27103.1"/>
    </source>
</evidence>
<dbReference type="AlphaFoldDB" id="B7VSE2"/>
<proteinExistence type="predicted"/>